<dbReference type="GO" id="GO:0016491">
    <property type="term" value="F:oxidoreductase activity"/>
    <property type="evidence" value="ECO:0007669"/>
    <property type="project" value="UniProtKB-KW"/>
</dbReference>
<keyword evidence="5 18" id="KW-0560">Oxidoreductase</keyword>
<comment type="catalytic activity">
    <reaction evidence="13">
        <text>dibenzothiophene + 2 FMNH2 + 2 O2 = dibenzothiophene 5,5-dioxide + 2 FMN + 2 H2O + 2 H(+)</text>
        <dbReference type="Rhea" id="RHEA:49072"/>
        <dbReference type="ChEBI" id="CHEBI:15377"/>
        <dbReference type="ChEBI" id="CHEBI:15378"/>
        <dbReference type="ChEBI" id="CHEBI:15379"/>
        <dbReference type="ChEBI" id="CHEBI:23681"/>
        <dbReference type="ChEBI" id="CHEBI:57618"/>
        <dbReference type="ChEBI" id="CHEBI:58210"/>
        <dbReference type="ChEBI" id="CHEBI:90356"/>
        <dbReference type="EC" id="1.14.14.21"/>
    </reaction>
</comment>
<dbReference type="SUPFAM" id="SSF47203">
    <property type="entry name" value="Acyl-CoA dehydrogenase C-terminal domain-like"/>
    <property type="match status" value="1"/>
</dbReference>
<evidence type="ECO:0000256" key="7">
    <source>
        <dbReference type="ARBA" id="ARBA00034307"/>
    </source>
</evidence>
<dbReference type="Pfam" id="PF02770">
    <property type="entry name" value="Acyl-CoA_dh_M"/>
    <property type="match status" value="1"/>
</dbReference>
<keyword evidence="19" id="KW-1185">Reference proteome</keyword>
<dbReference type="RefSeq" id="WP_381435149.1">
    <property type="nucleotide sequence ID" value="NZ_JBHSNO010000006.1"/>
</dbReference>
<keyword evidence="3" id="KW-0288">FMN</keyword>
<dbReference type="Proteomes" id="UP001596109">
    <property type="component" value="Unassembled WGS sequence"/>
</dbReference>
<keyword evidence="2" id="KW-0285">Flavoprotein</keyword>
<dbReference type="InterPro" id="IPR046373">
    <property type="entry name" value="Acyl-CoA_Oxase/DH_mid-dom_sf"/>
</dbReference>
<evidence type="ECO:0000256" key="10">
    <source>
        <dbReference type="ARBA" id="ARBA00034345"/>
    </source>
</evidence>
<dbReference type="InterPro" id="IPR037069">
    <property type="entry name" value="AcylCoA_DH/ox_N_sf"/>
</dbReference>
<dbReference type="Gene3D" id="1.20.140.10">
    <property type="entry name" value="Butyryl-CoA Dehydrogenase, subunit A, domain 3"/>
    <property type="match status" value="1"/>
</dbReference>
<feature type="domain" description="Acyl-CoA dehydrogenase/oxidase N-terminal" evidence="16">
    <location>
        <begin position="18"/>
        <end position="98"/>
    </location>
</feature>
<sequence length="414" mass="44535">MNIELNAEQQRVVNIGKELARDFATRAAEHDRDRSAPEENYEKLKDAGLFGIAIPKEYGGLGVGFLGYSAFIIELAQGCASTANSYNMHANATGTIMQHPDISTSTKKKIAKLAIEDGKLMCTSVSEPNSSSLLASAYTPSLEARKVEGGYTLHGKKAFCSMVESSDYVFLYAHPEGDPNLQASIGFLVPIDKGKAEGVTIHDVWDMHGMRATRSNTVEYDGTFVPDELMLHQTDEFLNDFIIRGANWSFGGFAAVYLGIGVGILNFASDFLTSRLAKGYAQPQAYHPDIRRRIGNIASELHAAELAMKYAAWHSDTHGAGIETFYAFIRAKNTIGQAVANTAKSATIACGASGLMKKVPLERMIRDAATAPIMPPNVDAAADQAGLLTMGLNPADVLPPLKSTETLVAPAVLI</sequence>
<proteinExistence type="inferred from homology"/>
<evidence type="ECO:0000256" key="11">
    <source>
        <dbReference type="ARBA" id="ARBA00047859"/>
    </source>
</evidence>
<dbReference type="PANTHER" id="PTHR43884">
    <property type="entry name" value="ACYL-COA DEHYDROGENASE"/>
    <property type="match status" value="1"/>
</dbReference>
<gene>
    <name evidence="18" type="ORF">ACFPRA_12750</name>
</gene>
<evidence type="ECO:0000256" key="2">
    <source>
        <dbReference type="ARBA" id="ARBA00022630"/>
    </source>
</evidence>
<comment type="catalytic activity">
    <reaction evidence="11">
        <text>dibenzothiophene + FMNH2 + O2 = dibenzothiophene 5-oxide + FMN + H2O + H(+)</text>
        <dbReference type="Rhea" id="RHEA:49076"/>
        <dbReference type="ChEBI" id="CHEBI:15377"/>
        <dbReference type="ChEBI" id="CHEBI:15378"/>
        <dbReference type="ChEBI" id="CHEBI:15379"/>
        <dbReference type="ChEBI" id="CHEBI:23681"/>
        <dbReference type="ChEBI" id="CHEBI:23683"/>
        <dbReference type="ChEBI" id="CHEBI:57618"/>
        <dbReference type="ChEBI" id="CHEBI:58210"/>
    </reaction>
</comment>
<dbReference type="InterPro" id="IPR006091">
    <property type="entry name" value="Acyl-CoA_Oxase/DH_mid-dom"/>
</dbReference>
<reference evidence="19" key="1">
    <citation type="journal article" date="2019" name="Int. J. Syst. Evol. Microbiol.">
        <title>The Global Catalogue of Microorganisms (GCM) 10K type strain sequencing project: providing services to taxonomists for standard genome sequencing and annotation.</title>
        <authorList>
            <consortium name="The Broad Institute Genomics Platform"/>
            <consortium name="The Broad Institute Genome Sequencing Center for Infectious Disease"/>
            <person name="Wu L."/>
            <person name="Ma J."/>
        </authorList>
    </citation>
    <scope>NUCLEOTIDE SEQUENCE [LARGE SCALE GENOMIC DNA]</scope>
    <source>
        <strain evidence="19">CGMCC 4.1434</strain>
    </source>
</reference>
<dbReference type="SUPFAM" id="SSF56645">
    <property type="entry name" value="Acyl-CoA dehydrogenase NM domain-like"/>
    <property type="match status" value="1"/>
</dbReference>
<comment type="caution">
    <text evidence="18">The sequence shown here is derived from an EMBL/GenBank/DDBJ whole genome shotgun (WGS) entry which is preliminary data.</text>
</comment>
<dbReference type="EMBL" id="JBHSNO010000006">
    <property type="protein sequence ID" value="MFC5589766.1"/>
    <property type="molecule type" value="Genomic_DNA"/>
</dbReference>
<dbReference type="PANTHER" id="PTHR43884:SF12">
    <property type="entry name" value="ISOVALERYL-COA DEHYDROGENASE, MITOCHONDRIAL-RELATED"/>
    <property type="match status" value="1"/>
</dbReference>
<keyword evidence="6" id="KW-0503">Monooxygenase</keyword>
<evidence type="ECO:0000259" key="16">
    <source>
        <dbReference type="Pfam" id="PF02771"/>
    </source>
</evidence>
<evidence type="ECO:0000313" key="18">
    <source>
        <dbReference type="EMBL" id="MFC5589766.1"/>
    </source>
</evidence>
<dbReference type="InterPro" id="IPR013107">
    <property type="entry name" value="Acyl-CoA_DH_C"/>
</dbReference>
<evidence type="ECO:0000256" key="13">
    <source>
        <dbReference type="ARBA" id="ARBA00049456"/>
    </source>
</evidence>
<dbReference type="Pfam" id="PF02771">
    <property type="entry name" value="Acyl-CoA_dh_N"/>
    <property type="match status" value="1"/>
</dbReference>
<dbReference type="Pfam" id="PF08028">
    <property type="entry name" value="Acyl-CoA_dh_2"/>
    <property type="match status" value="1"/>
</dbReference>
<keyword evidence="4" id="KW-0547">Nucleotide-binding</keyword>
<comment type="similarity">
    <text evidence="8">Belongs to the DszC flavin monooxygenase family.</text>
</comment>
<dbReference type="PIRSF" id="PIRSF016578">
    <property type="entry name" value="HsaA"/>
    <property type="match status" value="1"/>
</dbReference>
<keyword evidence="14" id="KW-0472">Membrane</keyword>
<dbReference type="InterPro" id="IPR009100">
    <property type="entry name" value="AcylCoA_DH/oxidase_NM_dom_sf"/>
</dbReference>
<comment type="catalytic activity">
    <reaction evidence="12">
        <text>dibenzothiophene 5-oxide + FMNH2 + O2 = dibenzothiophene 5,5-dioxide + FMN + H2O + H(+)</text>
        <dbReference type="Rhea" id="RHEA:49080"/>
        <dbReference type="ChEBI" id="CHEBI:15377"/>
        <dbReference type="ChEBI" id="CHEBI:15378"/>
        <dbReference type="ChEBI" id="CHEBI:15379"/>
        <dbReference type="ChEBI" id="CHEBI:23683"/>
        <dbReference type="ChEBI" id="CHEBI:57618"/>
        <dbReference type="ChEBI" id="CHEBI:58210"/>
        <dbReference type="ChEBI" id="CHEBI:90356"/>
    </reaction>
</comment>
<organism evidence="18 19">
    <name type="scientific">Sporosarcina soli</name>
    <dbReference type="NCBI Taxonomy" id="334736"/>
    <lineage>
        <taxon>Bacteria</taxon>
        <taxon>Bacillati</taxon>
        <taxon>Bacillota</taxon>
        <taxon>Bacilli</taxon>
        <taxon>Bacillales</taxon>
        <taxon>Caryophanaceae</taxon>
        <taxon>Sporosarcina</taxon>
    </lineage>
</organism>
<name>A0ABW0TJU9_9BACL</name>
<evidence type="ECO:0000256" key="1">
    <source>
        <dbReference type="ARBA" id="ARBA00004496"/>
    </source>
</evidence>
<evidence type="ECO:0000256" key="14">
    <source>
        <dbReference type="SAM" id="Phobius"/>
    </source>
</evidence>
<keyword evidence="14" id="KW-1133">Transmembrane helix</keyword>
<keyword evidence="14" id="KW-0812">Transmembrane</keyword>
<evidence type="ECO:0000256" key="8">
    <source>
        <dbReference type="ARBA" id="ARBA00034317"/>
    </source>
</evidence>
<feature type="domain" description="Acyl-CoA oxidase/dehydrogenase middle" evidence="15">
    <location>
        <begin position="122"/>
        <end position="221"/>
    </location>
</feature>
<evidence type="ECO:0000256" key="4">
    <source>
        <dbReference type="ARBA" id="ARBA00022741"/>
    </source>
</evidence>
<dbReference type="Gene3D" id="1.10.540.10">
    <property type="entry name" value="Acyl-CoA dehydrogenase/oxidase, N-terminal domain"/>
    <property type="match status" value="1"/>
</dbReference>
<evidence type="ECO:0000259" key="15">
    <source>
        <dbReference type="Pfam" id="PF02770"/>
    </source>
</evidence>
<comment type="pathway">
    <text evidence="7">Sulfur metabolism; dibenzothiophene degradation.</text>
</comment>
<evidence type="ECO:0000256" key="5">
    <source>
        <dbReference type="ARBA" id="ARBA00023002"/>
    </source>
</evidence>
<evidence type="ECO:0000256" key="12">
    <source>
        <dbReference type="ARBA" id="ARBA00048445"/>
    </source>
</evidence>
<dbReference type="Gene3D" id="2.40.110.10">
    <property type="entry name" value="Butyryl-CoA Dehydrogenase, subunit A, domain 2"/>
    <property type="match status" value="1"/>
</dbReference>
<evidence type="ECO:0000259" key="17">
    <source>
        <dbReference type="Pfam" id="PF08028"/>
    </source>
</evidence>
<protein>
    <recommendedName>
        <fullName evidence="10">Dibenzothiophene monooxygenase</fullName>
        <ecNumber evidence="9">1.14.14.21</ecNumber>
    </recommendedName>
</protein>
<dbReference type="InterPro" id="IPR013786">
    <property type="entry name" value="AcylCoA_DH/ox_N"/>
</dbReference>
<evidence type="ECO:0000256" key="3">
    <source>
        <dbReference type="ARBA" id="ARBA00022643"/>
    </source>
</evidence>
<evidence type="ECO:0000256" key="9">
    <source>
        <dbReference type="ARBA" id="ARBA00034328"/>
    </source>
</evidence>
<evidence type="ECO:0000313" key="19">
    <source>
        <dbReference type="Proteomes" id="UP001596109"/>
    </source>
</evidence>
<dbReference type="InterPro" id="IPR036250">
    <property type="entry name" value="AcylCo_DH-like_C"/>
</dbReference>
<evidence type="ECO:0000256" key="6">
    <source>
        <dbReference type="ARBA" id="ARBA00023033"/>
    </source>
</evidence>
<dbReference type="EC" id="1.14.14.21" evidence="9"/>
<feature type="domain" description="Acyl-CoA dehydrogenase C-terminal" evidence="17">
    <location>
        <begin position="252"/>
        <end position="371"/>
    </location>
</feature>
<feature type="transmembrane region" description="Helical" evidence="14">
    <location>
        <begin position="248"/>
        <end position="268"/>
    </location>
</feature>
<accession>A0ABW0TJU9</accession>
<comment type="subcellular location">
    <subcellularLocation>
        <location evidence="1">Cytoplasm</location>
    </subcellularLocation>
</comment>